<dbReference type="EMBL" id="JRYB01000001">
    <property type="protein sequence ID" value="OIJ44492.1"/>
    <property type="molecule type" value="Genomic_DNA"/>
</dbReference>
<dbReference type="AlphaFoldDB" id="A0A1S2NJA1"/>
<evidence type="ECO:0000313" key="1">
    <source>
        <dbReference type="EMBL" id="OIJ44492.1"/>
    </source>
</evidence>
<evidence type="ECO:0000313" key="2">
    <source>
        <dbReference type="Proteomes" id="UP000180246"/>
    </source>
</evidence>
<comment type="caution">
    <text evidence="1">The sequence shown here is derived from an EMBL/GenBank/DDBJ whole genome shotgun (WGS) entry which is preliminary data.</text>
</comment>
<organism evidence="1 2">
    <name type="scientific">Massilia timonae</name>
    <dbReference type="NCBI Taxonomy" id="47229"/>
    <lineage>
        <taxon>Bacteria</taxon>
        <taxon>Pseudomonadati</taxon>
        <taxon>Pseudomonadota</taxon>
        <taxon>Betaproteobacteria</taxon>
        <taxon>Burkholderiales</taxon>
        <taxon>Oxalobacteraceae</taxon>
        <taxon>Telluria group</taxon>
        <taxon>Massilia</taxon>
    </lineage>
</organism>
<proteinExistence type="predicted"/>
<name>A0A1S2NJA1_9BURK</name>
<accession>A0A1S2NJA1</accession>
<gene>
    <name evidence="1" type="ORF">LO55_4491</name>
</gene>
<reference evidence="1 2" key="1">
    <citation type="submission" date="2014-10" db="EMBL/GenBank/DDBJ databases">
        <authorList>
            <person name="Seo M.-J."/>
            <person name="Seok Y.J."/>
            <person name="Cha I.-T."/>
        </authorList>
    </citation>
    <scope>NUCLEOTIDE SEQUENCE [LARGE SCALE GENOMIC DNA]</scope>
    <source>
        <strain evidence="1 2">NEU</strain>
    </source>
</reference>
<dbReference type="Proteomes" id="UP000180246">
    <property type="component" value="Unassembled WGS sequence"/>
</dbReference>
<sequence length="78" mass="8058">MNVLKHMESIFIAAALVAVPAGYLAKIPDAHASSYNVSDAAIASGDKMAVVKVSAKRLDAAEKSQLLAADTVTVGSRM</sequence>
<dbReference type="RefSeq" id="WP_071363148.1">
    <property type="nucleotide sequence ID" value="NZ_JRYB01000001.1"/>
</dbReference>
<protein>
    <submittedName>
        <fullName evidence="1">Uncharacterized protein</fullName>
    </submittedName>
</protein>